<comment type="subcellular location">
    <subcellularLocation>
        <location evidence="1">Membrane</location>
        <topology evidence="1">Multi-pass membrane protein</topology>
    </subcellularLocation>
</comment>
<dbReference type="InterPro" id="IPR004923">
    <property type="entry name" value="FTR1/Fip1/EfeU"/>
</dbReference>
<dbReference type="Proteomes" id="UP000094329">
    <property type="component" value="Unassembled WGS sequence"/>
</dbReference>
<feature type="transmembrane region" description="Helical" evidence="6">
    <location>
        <begin position="67"/>
        <end position="86"/>
    </location>
</feature>
<sequence>MLASLIIVFREVMEMAIIISVLLAATQNIPGRKRWINIGIISGIGGAFILALLMILFSSIFKGASKQVLNAIILFAATGLIAYTVIWMKQHSQEFASRLKSTGQAIISGQASLSMLSIIVGLAILREGSEIILFLYSIFISNQTSIIALTSGALIGLALGLALSVLMYQGFIRLPLKQLFTVTSILLAFIAAGLASKATGKLISIDALPAIIPHIWDTSALLSDHSLVGKFFAIMFGYNDQPSAMQLIIYLAVLAIIFLTPAYLKNKNDKQDDNNQSIENQPR</sequence>
<proteinExistence type="inferred from homology"/>
<feature type="transmembrane region" description="Helical" evidence="6">
    <location>
        <begin position="6"/>
        <end position="26"/>
    </location>
</feature>
<feature type="transmembrane region" description="Helical" evidence="6">
    <location>
        <begin position="38"/>
        <end position="61"/>
    </location>
</feature>
<feature type="transmembrane region" description="Helical" evidence="6">
    <location>
        <begin position="106"/>
        <end position="125"/>
    </location>
</feature>
<evidence type="ECO:0000256" key="4">
    <source>
        <dbReference type="ARBA" id="ARBA00022989"/>
    </source>
</evidence>
<feature type="transmembrane region" description="Helical" evidence="6">
    <location>
        <begin position="145"/>
        <end position="167"/>
    </location>
</feature>
<dbReference type="PANTHER" id="PTHR31632">
    <property type="entry name" value="IRON TRANSPORTER FTH1"/>
    <property type="match status" value="1"/>
</dbReference>
<feature type="transmembrane region" description="Helical" evidence="6">
    <location>
        <begin position="179"/>
        <end position="196"/>
    </location>
</feature>
<dbReference type="RefSeq" id="WP_069312985.1">
    <property type="nucleotide sequence ID" value="NZ_MDTU01000001.1"/>
</dbReference>
<dbReference type="Pfam" id="PF03239">
    <property type="entry name" value="FTR1"/>
    <property type="match status" value="1"/>
</dbReference>
<gene>
    <name evidence="7" type="ORF">BGC07_09980</name>
</gene>
<name>A0ABX3A2T7_9GAMM</name>
<protein>
    <recommendedName>
        <fullName evidence="9">Iron permease</fullName>
    </recommendedName>
</protein>
<accession>A0ABX3A2T7</accession>
<comment type="caution">
    <text evidence="7">The sequence shown here is derived from an EMBL/GenBank/DDBJ whole genome shotgun (WGS) entry which is preliminary data.</text>
</comment>
<evidence type="ECO:0000313" key="7">
    <source>
        <dbReference type="EMBL" id="ODN43186.1"/>
    </source>
</evidence>
<reference evidence="7 8" key="1">
    <citation type="submission" date="2016-08" db="EMBL/GenBank/DDBJ databases">
        <title>Draft genome sequence of Candidatus Piscirickettsia litoralis, from seawater.</title>
        <authorList>
            <person name="Wan X."/>
            <person name="Lee A.J."/>
            <person name="Hou S."/>
            <person name="Donachie S.P."/>
        </authorList>
    </citation>
    <scope>NUCLEOTIDE SEQUENCE [LARGE SCALE GENOMIC DNA]</scope>
    <source>
        <strain evidence="7 8">Y2</strain>
    </source>
</reference>
<evidence type="ECO:0000256" key="2">
    <source>
        <dbReference type="ARBA" id="ARBA00008333"/>
    </source>
</evidence>
<evidence type="ECO:0000256" key="6">
    <source>
        <dbReference type="SAM" id="Phobius"/>
    </source>
</evidence>
<keyword evidence="4 6" id="KW-1133">Transmembrane helix</keyword>
<keyword evidence="8" id="KW-1185">Reference proteome</keyword>
<evidence type="ECO:0000256" key="5">
    <source>
        <dbReference type="ARBA" id="ARBA00023136"/>
    </source>
</evidence>
<dbReference type="EMBL" id="MDTU01000001">
    <property type="protein sequence ID" value="ODN43186.1"/>
    <property type="molecule type" value="Genomic_DNA"/>
</dbReference>
<evidence type="ECO:0008006" key="9">
    <source>
        <dbReference type="Google" id="ProtNLM"/>
    </source>
</evidence>
<evidence type="ECO:0000256" key="1">
    <source>
        <dbReference type="ARBA" id="ARBA00004141"/>
    </source>
</evidence>
<keyword evidence="5 6" id="KW-0472">Membrane</keyword>
<comment type="similarity">
    <text evidence="2">Belongs to the oxidase-dependent Fe transporter (OFeT) (TC 9.A.10.1) family.</text>
</comment>
<organism evidence="7 8">
    <name type="scientific">Piscirickettsia litoralis</name>
    <dbReference type="NCBI Taxonomy" id="1891921"/>
    <lineage>
        <taxon>Bacteria</taxon>
        <taxon>Pseudomonadati</taxon>
        <taxon>Pseudomonadota</taxon>
        <taxon>Gammaproteobacteria</taxon>
        <taxon>Thiotrichales</taxon>
        <taxon>Piscirickettsiaceae</taxon>
        <taxon>Piscirickettsia</taxon>
    </lineage>
</organism>
<keyword evidence="3 6" id="KW-0812">Transmembrane</keyword>
<evidence type="ECO:0000256" key="3">
    <source>
        <dbReference type="ARBA" id="ARBA00022692"/>
    </source>
</evidence>
<dbReference type="PANTHER" id="PTHR31632:SF2">
    <property type="entry name" value="PLASMA MEMBRANE IRON PERMEASE"/>
    <property type="match status" value="1"/>
</dbReference>
<feature type="transmembrane region" description="Helical" evidence="6">
    <location>
        <begin position="244"/>
        <end position="264"/>
    </location>
</feature>
<evidence type="ECO:0000313" key="8">
    <source>
        <dbReference type="Proteomes" id="UP000094329"/>
    </source>
</evidence>